<feature type="region of interest" description="Disordered" evidence="7">
    <location>
        <begin position="644"/>
        <end position="692"/>
    </location>
</feature>
<dbReference type="SUPFAM" id="SSF90123">
    <property type="entry name" value="ABC transporter transmembrane region"/>
    <property type="match status" value="2"/>
</dbReference>
<feature type="transmembrane region" description="Helical" evidence="8">
    <location>
        <begin position="979"/>
        <end position="1003"/>
    </location>
</feature>
<dbReference type="PANTHER" id="PTHR24221">
    <property type="entry name" value="ATP-BINDING CASSETTE SUB-FAMILY B"/>
    <property type="match status" value="1"/>
</dbReference>
<sequence length="1323" mass="140241">MLRELFRQVSGVRKLFAFSIGLGLGAGMLLILEAAWIADIADRAFLRGSPLAPLLPAFCVLLLWIALRAVLQTAGEHASAQMALRIKGELRVRLIAKLAELGPRSIGGERSGELLGTVHEGVEQLEAYLSKYLPQVALSMLVPAAVFAVALRLDLISAVVLAVTMPLLVLFMILVGVAAKSKATRQFKLLGRLGGHFLDVVRGLPTLKAFGRSRAQIEIIDRLSDDYRRETMGTLRLAFLSAFVMELFATLSTAVVAVFLGLRLADGGIGFEQAFLVLLLTPEFYAPVRAVGTQFHASAAGMSAIRRIVELLGAEGAGWPERTDGRELPRMQPAPGGLAEAAGADAAVAAWAEGAAGAIGTAGVQSEVAAIGKTGIAGMQTGAVVQREAPNGGAATDGKAGRTIELRDVSVRYPGAERDAVSGLSLTIRPGQRVAVIGPTGAGKSTLLDLLQGFVRPTVGAVYIDGVDMAELSMAAWRKELSGVPQQPKLFPGTVRDNVAYGRPGATEAEVLRALELSGAADVVAALPQGMDTVLGESARLSGGQQQRLAIARALLKDAPLLLLDEPTAGLDAMREAELRRTLDTLLRGRMSVTVAHRLETVRGADLVIVLADGRLAEIGTPAQLLSADGLYARLSAASRGEEKPALSAVRQPPLAADETVPLPGDLRKGEDAPAWAGAPEAPTAPGSGAGDPANCAADGNRGSHGGTWRRLMSFLLPYKGRLALAALLGFATVAANVGLMGTSGYLIAKAALRPETVLLLFVPIVGVRFFGISRGVLRYLERLASHDLTFRILQRIRVWLYERLERGGVSLLERRSGGDVLGVMMSDVEQLQNLYLRVIAPPIVAALTALLGTAVLAAFDPYLGAILGGMLLVAGAGLPWIGFRAGRRKGSEFATGRGHLYAETADLLAGLTESAIFGRTRDRIDRIGAGQARLDRLQTGLNRLGAFTNGAMLASAHVTLWLVLLCAAWLTANGRLEGLYIPAVAMIALACFEAVMPLPAAFQQLGHTMESAERLFAMADEAEAAGERGLRKARTATTDAGRETAAASCGPAVSQRAVPALPGAAVSDWELQVGGLSCRYGPDAPYAVRDLSLTLRPGRRIAVVGPSGAGKSTLLQCLLGLREADGGSIRLNGRDLTETQEGDGALLFAFVSQRVQLFNASAADNIRLGRPDASDEDMRRAARQALIDDKLSELPEGYDTIIGEWGASLSGGERQRLALARALLLDAPAILFDEPETGLDALTARAFEDNMETALKDKAVLWATHRLSGLARMDEILVLDQGSVRERGTHAELLRARGLYWRMWRLEREQDWQEEAAHIATA</sequence>
<keyword evidence="6 8" id="KW-0472">Membrane</keyword>
<evidence type="ECO:0000256" key="3">
    <source>
        <dbReference type="ARBA" id="ARBA00022741"/>
    </source>
</evidence>
<feature type="domain" description="ABC transmembrane type-1" evidence="10">
    <location>
        <begin position="17"/>
        <end position="300"/>
    </location>
</feature>
<evidence type="ECO:0000256" key="1">
    <source>
        <dbReference type="ARBA" id="ARBA00004651"/>
    </source>
</evidence>
<accession>A0ABT6TPU4</accession>
<gene>
    <name evidence="11" type="primary">cydD</name>
    <name evidence="11" type="ORF">KB449_26695</name>
</gene>
<feature type="transmembrane region" description="Helical" evidence="8">
    <location>
        <begin position="952"/>
        <end position="973"/>
    </location>
</feature>
<keyword evidence="3" id="KW-0547">Nucleotide-binding</keyword>
<dbReference type="NCBIfam" id="TIGR02857">
    <property type="entry name" value="CydD"/>
    <property type="match status" value="1"/>
</dbReference>
<feature type="transmembrane region" description="Helical" evidence="8">
    <location>
        <begin position="835"/>
        <end position="857"/>
    </location>
</feature>
<reference evidence="11" key="1">
    <citation type="submission" date="2023-04" db="EMBL/GenBank/DDBJ databases">
        <title>Comparative genomic analysis of Cohnella hashimotonis sp. nov., isolated from the International Space Station.</title>
        <authorList>
            <person name="Venkateswaran K."/>
            <person name="Simpson A."/>
        </authorList>
    </citation>
    <scope>NUCLEOTIDE SEQUENCE</scope>
    <source>
        <strain evidence="11">F6_2S_P_1</strain>
    </source>
</reference>
<dbReference type="PANTHER" id="PTHR24221:SF590">
    <property type="entry name" value="COMPONENT LINKED WITH THE ASSEMBLY OF CYTOCHROME' TRANSPORT TRANSMEMBRANE ATP-BINDING PROTEIN ABC TRANSPORTER CYDD-RELATED"/>
    <property type="match status" value="1"/>
</dbReference>
<evidence type="ECO:0000256" key="4">
    <source>
        <dbReference type="ARBA" id="ARBA00022840"/>
    </source>
</evidence>
<evidence type="ECO:0000313" key="12">
    <source>
        <dbReference type="Proteomes" id="UP001161691"/>
    </source>
</evidence>
<dbReference type="PROSITE" id="PS50929">
    <property type="entry name" value="ABC_TM1F"/>
    <property type="match status" value="2"/>
</dbReference>
<dbReference type="InterPro" id="IPR014223">
    <property type="entry name" value="ABC_CydC/D"/>
</dbReference>
<dbReference type="InterPro" id="IPR011527">
    <property type="entry name" value="ABC1_TM_dom"/>
</dbReference>
<organism evidence="11 12">
    <name type="scientific">Cohnella hashimotonis</name>
    <dbReference type="NCBI Taxonomy" id="2826895"/>
    <lineage>
        <taxon>Bacteria</taxon>
        <taxon>Bacillati</taxon>
        <taxon>Bacillota</taxon>
        <taxon>Bacilli</taxon>
        <taxon>Bacillales</taxon>
        <taxon>Paenibacillaceae</taxon>
        <taxon>Cohnella</taxon>
    </lineage>
</organism>
<comment type="subcellular location">
    <subcellularLocation>
        <location evidence="1">Cell membrane</location>
        <topology evidence="1">Multi-pass membrane protein</topology>
    </subcellularLocation>
</comment>
<dbReference type="Gene3D" id="3.40.50.300">
    <property type="entry name" value="P-loop containing nucleotide triphosphate hydrolases"/>
    <property type="match status" value="2"/>
</dbReference>
<feature type="transmembrane region" description="Helical" evidence="8">
    <location>
        <begin position="50"/>
        <end position="71"/>
    </location>
</feature>
<keyword evidence="12" id="KW-1185">Reference proteome</keyword>
<evidence type="ECO:0000256" key="8">
    <source>
        <dbReference type="SAM" id="Phobius"/>
    </source>
</evidence>
<dbReference type="Proteomes" id="UP001161691">
    <property type="component" value="Unassembled WGS sequence"/>
</dbReference>
<dbReference type="InterPro" id="IPR003439">
    <property type="entry name" value="ABC_transporter-like_ATP-bd"/>
</dbReference>
<evidence type="ECO:0000256" key="7">
    <source>
        <dbReference type="SAM" id="MobiDB-lite"/>
    </source>
</evidence>
<dbReference type="RefSeq" id="WP_282911274.1">
    <property type="nucleotide sequence ID" value="NZ_JAGRPV010000001.1"/>
</dbReference>
<feature type="transmembrane region" description="Helical" evidence="8">
    <location>
        <begin position="759"/>
        <end position="778"/>
    </location>
</feature>
<keyword evidence="2 8" id="KW-0812">Transmembrane</keyword>
<evidence type="ECO:0000256" key="6">
    <source>
        <dbReference type="ARBA" id="ARBA00023136"/>
    </source>
</evidence>
<dbReference type="CDD" id="cd18584">
    <property type="entry name" value="ABC_6TM_AarD_CydD"/>
    <property type="match status" value="1"/>
</dbReference>
<feature type="domain" description="ABC transporter" evidence="9">
    <location>
        <begin position="1072"/>
        <end position="1307"/>
    </location>
</feature>
<feature type="transmembrane region" description="Helical" evidence="8">
    <location>
        <begin position="863"/>
        <end position="884"/>
    </location>
</feature>
<dbReference type="Pfam" id="PF00664">
    <property type="entry name" value="ABC_membrane"/>
    <property type="match status" value="1"/>
</dbReference>
<evidence type="ECO:0000259" key="9">
    <source>
        <dbReference type="PROSITE" id="PS50893"/>
    </source>
</evidence>
<feature type="domain" description="ABC transporter" evidence="9">
    <location>
        <begin position="404"/>
        <end position="638"/>
    </location>
</feature>
<dbReference type="CDD" id="cd18585">
    <property type="entry name" value="ABC_6TM_CydC"/>
    <property type="match status" value="1"/>
</dbReference>
<proteinExistence type="predicted"/>
<comment type="caution">
    <text evidence="11">The sequence shown here is derived from an EMBL/GenBank/DDBJ whole genome shotgun (WGS) entry which is preliminary data.</text>
</comment>
<dbReference type="InterPro" id="IPR003593">
    <property type="entry name" value="AAA+_ATPase"/>
</dbReference>
<evidence type="ECO:0000313" key="11">
    <source>
        <dbReference type="EMBL" id="MDI4648571.1"/>
    </source>
</evidence>
<keyword evidence="4" id="KW-0067">ATP-binding</keyword>
<keyword evidence="5 8" id="KW-1133">Transmembrane helix</keyword>
<dbReference type="EMBL" id="JAGRPV010000001">
    <property type="protein sequence ID" value="MDI4648571.1"/>
    <property type="molecule type" value="Genomic_DNA"/>
</dbReference>
<protein>
    <submittedName>
        <fullName evidence="11">Thiol reductant ABC exporter subunit CydD</fullName>
    </submittedName>
</protein>
<dbReference type="InterPro" id="IPR014216">
    <property type="entry name" value="ABC_transptr_CydD"/>
</dbReference>
<feature type="transmembrane region" description="Helical" evidence="8">
    <location>
        <begin position="15"/>
        <end position="38"/>
    </location>
</feature>
<dbReference type="NCBIfam" id="TIGR02868">
    <property type="entry name" value="CydC"/>
    <property type="match status" value="1"/>
</dbReference>
<dbReference type="PROSITE" id="PS00211">
    <property type="entry name" value="ABC_TRANSPORTER_1"/>
    <property type="match status" value="2"/>
</dbReference>
<dbReference type="PROSITE" id="PS50893">
    <property type="entry name" value="ABC_TRANSPORTER_2"/>
    <property type="match status" value="2"/>
</dbReference>
<dbReference type="InterPro" id="IPR036640">
    <property type="entry name" value="ABC1_TM_sf"/>
</dbReference>
<evidence type="ECO:0000256" key="5">
    <source>
        <dbReference type="ARBA" id="ARBA00022989"/>
    </source>
</evidence>
<dbReference type="InterPro" id="IPR039421">
    <property type="entry name" value="Type_1_exporter"/>
</dbReference>
<feature type="domain" description="ABC transmembrane type-1" evidence="10">
    <location>
        <begin position="724"/>
        <end position="1008"/>
    </location>
</feature>
<feature type="transmembrane region" description="Helical" evidence="8">
    <location>
        <begin position="723"/>
        <end position="747"/>
    </location>
</feature>
<evidence type="ECO:0000259" key="10">
    <source>
        <dbReference type="PROSITE" id="PS50929"/>
    </source>
</evidence>
<dbReference type="SMART" id="SM00382">
    <property type="entry name" value="AAA"/>
    <property type="match status" value="2"/>
</dbReference>
<feature type="transmembrane region" description="Helical" evidence="8">
    <location>
        <begin position="156"/>
        <end position="179"/>
    </location>
</feature>
<dbReference type="Gene3D" id="1.20.1560.10">
    <property type="entry name" value="ABC transporter type 1, transmembrane domain"/>
    <property type="match status" value="2"/>
</dbReference>
<dbReference type="Pfam" id="PF00005">
    <property type="entry name" value="ABC_tran"/>
    <property type="match status" value="2"/>
</dbReference>
<name>A0ABT6TPU4_9BACL</name>
<feature type="transmembrane region" description="Helical" evidence="8">
    <location>
        <begin position="237"/>
        <end position="262"/>
    </location>
</feature>
<evidence type="ECO:0000256" key="2">
    <source>
        <dbReference type="ARBA" id="ARBA00022692"/>
    </source>
</evidence>
<dbReference type="SUPFAM" id="SSF52540">
    <property type="entry name" value="P-loop containing nucleoside triphosphate hydrolases"/>
    <property type="match status" value="2"/>
</dbReference>
<dbReference type="InterPro" id="IPR027417">
    <property type="entry name" value="P-loop_NTPase"/>
</dbReference>
<dbReference type="InterPro" id="IPR017871">
    <property type="entry name" value="ABC_transporter-like_CS"/>
</dbReference>